<evidence type="ECO:0000313" key="2">
    <source>
        <dbReference type="Proteomes" id="UP000190837"/>
    </source>
</evidence>
<dbReference type="SUPFAM" id="SSF53474">
    <property type="entry name" value="alpha/beta-Hydrolases"/>
    <property type="match status" value="1"/>
</dbReference>
<dbReference type="AlphaFoldDB" id="A0A1C3H4Z6"/>
<evidence type="ECO:0008006" key="3">
    <source>
        <dbReference type="Google" id="ProtNLM"/>
    </source>
</evidence>
<dbReference type="Gene3D" id="3.40.50.1820">
    <property type="entry name" value="alpha/beta hydrolase"/>
    <property type="match status" value="1"/>
</dbReference>
<dbReference type="RefSeq" id="WP_079540780.1">
    <property type="nucleotide sequence ID" value="NZ_CP171111.1"/>
</dbReference>
<proteinExistence type="predicted"/>
<dbReference type="InterPro" id="IPR010662">
    <property type="entry name" value="RBBP9/YdeN"/>
</dbReference>
<dbReference type="PANTHER" id="PTHR15394">
    <property type="entry name" value="SERINE HYDROLASE RBBP9"/>
    <property type="match status" value="1"/>
</dbReference>
<evidence type="ECO:0000313" key="1">
    <source>
        <dbReference type="EMBL" id="SAM65911.1"/>
    </source>
</evidence>
<dbReference type="EMBL" id="FKLO01000049">
    <property type="protein sequence ID" value="SAM65911.1"/>
    <property type="molecule type" value="Genomic_DNA"/>
</dbReference>
<sequence>MKRAFIIHGYGATPEDHWFSWLAQQLQAAGVATAIPALPDPEQPDFDRWQAALATHLGTPDAQTFYVAHSLGTISLLHFLSAARPEQIGGIFLVSGFDGRLPALPVIGDFNVDAYADRARIDHAALRAMTPQIHHVISDNDRVVAPERSLQLAERLGGTVHRVANGGHFLASDGFRTLPPLWQAMQEGGV</sequence>
<protein>
    <recommendedName>
        <fullName evidence="3">Esterase</fullName>
    </recommendedName>
</protein>
<organism evidence="1 2">
    <name type="scientific">Cardiobacterium hominis</name>
    <dbReference type="NCBI Taxonomy" id="2718"/>
    <lineage>
        <taxon>Bacteria</taxon>
        <taxon>Pseudomonadati</taxon>
        <taxon>Pseudomonadota</taxon>
        <taxon>Gammaproteobacteria</taxon>
        <taxon>Cardiobacteriales</taxon>
        <taxon>Cardiobacteriaceae</taxon>
        <taxon>Cardiobacterium</taxon>
    </lineage>
</organism>
<dbReference type="GO" id="GO:0016787">
    <property type="term" value="F:hydrolase activity"/>
    <property type="evidence" value="ECO:0007669"/>
    <property type="project" value="InterPro"/>
</dbReference>
<reference evidence="2" key="1">
    <citation type="submission" date="2016-04" db="EMBL/GenBank/DDBJ databases">
        <authorList>
            <person name="Tagini F."/>
        </authorList>
    </citation>
    <scope>NUCLEOTIDE SEQUENCE [LARGE SCALE GENOMIC DNA]</scope>
    <source>
        <strain evidence="2">CHUV0807</strain>
    </source>
</reference>
<dbReference type="Proteomes" id="UP000190837">
    <property type="component" value="Unassembled WGS sequence"/>
</dbReference>
<gene>
    <name evidence="1" type="ORF">CHUV0807_1426</name>
</gene>
<name>A0A1C3H4Z6_9GAMM</name>
<dbReference type="Pfam" id="PF06821">
    <property type="entry name" value="Ser_hydrolase"/>
    <property type="match status" value="1"/>
</dbReference>
<dbReference type="InterPro" id="IPR029058">
    <property type="entry name" value="AB_hydrolase_fold"/>
</dbReference>
<accession>A0A1C3H4Z6</accession>
<dbReference type="PANTHER" id="PTHR15394:SF3">
    <property type="entry name" value="SERINE HYDROLASE RBBP9"/>
    <property type="match status" value="1"/>
</dbReference>